<dbReference type="GO" id="GO:0005886">
    <property type="term" value="C:plasma membrane"/>
    <property type="evidence" value="ECO:0007669"/>
    <property type="project" value="TreeGrafter"/>
</dbReference>
<evidence type="ECO:0000256" key="1">
    <source>
        <dbReference type="SAM" id="Phobius"/>
    </source>
</evidence>
<dbReference type="InterPro" id="IPR052959">
    <property type="entry name" value="Inner_membrane_assoc"/>
</dbReference>
<sequence>MSVEIYERLRVNPKFQELVVTRGRFAWTLTFIVLTLFYGFVLAVAYFPAVMGQPVSEGSMLTVGVAVELSLFIFFWLLSALYVRRANSEFDALTQEVIKQARKEDK</sequence>
<protein>
    <submittedName>
        <fullName evidence="2">DUF485 domain-containing protein</fullName>
    </submittedName>
</protein>
<dbReference type="PANTHER" id="PTHR38598:SF1">
    <property type="entry name" value="INNER MEMBRANE PROTEIN YJCH"/>
    <property type="match status" value="1"/>
</dbReference>
<reference evidence="2" key="1">
    <citation type="submission" date="2020-10" db="EMBL/GenBank/DDBJ databases">
        <title>Connecting structure to function with the recovery of over 1000 high-quality activated sludge metagenome-assembled genomes encoding full-length rRNA genes using long-read sequencing.</title>
        <authorList>
            <person name="Singleton C.M."/>
            <person name="Petriglieri F."/>
            <person name="Kristensen J.M."/>
            <person name="Kirkegaard R.H."/>
            <person name="Michaelsen T.Y."/>
            <person name="Andersen M.H."/>
            <person name="Karst S.M."/>
            <person name="Dueholm M.S."/>
            <person name="Nielsen P.H."/>
            <person name="Albertsen M."/>
        </authorList>
    </citation>
    <scope>NUCLEOTIDE SEQUENCE</scope>
    <source>
        <strain evidence="2">EsbW_18-Q3-R4-48_MAXAC.044</strain>
    </source>
</reference>
<keyword evidence="1" id="KW-1133">Transmembrane helix</keyword>
<comment type="caution">
    <text evidence="2">The sequence shown here is derived from an EMBL/GenBank/DDBJ whole genome shotgun (WGS) entry which is preliminary data.</text>
</comment>
<dbReference type="EMBL" id="JADJNC010000011">
    <property type="protein sequence ID" value="MBK7423087.1"/>
    <property type="molecule type" value="Genomic_DNA"/>
</dbReference>
<feature type="transmembrane region" description="Helical" evidence="1">
    <location>
        <begin position="25"/>
        <end position="47"/>
    </location>
</feature>
<name>A0A9D7FCB4_9RHOO</name>
<dbReference type="InterPro" id="IPR007436">
    <property type="entry name" value="DUF485"/>
</dbReference>
<dbReference type="PANTHER" id="PTHR38598">
    <property type="entry name" value="INNER MEMBRANE PROTEIN YJCH"/>
    <property type="match status" value="1"/>
</dbReference>
<accession>A0A9D7FCB4</accession>
<evidence type="ECO:0000313" key="3">
    <source>
        <dbReference type="Proteomes" id="UP000886602"/>
    </source>
</evidence>
<organism evidence="2 3">
    <name type="scientific">Candidatus Propionivibrio dominans</name>
    <dbReference type="NCBI Taxonomy" id="2954373"/>
    <lineage>
        <taxon>Bacteria</taxon>
        <taxon>Pseudomonadati</taxon>
        <taxon>Pseudomonadota</taxon>
        <taxon>Betaproteobacteria</taxon>
        <taxon>Rhodocyclales</taxon>
        <taxon>Rhodocyclaceae</taxon>
        <taxon>Propionivibrio</taxon>
    </lineage>
</organism>
<evidence type="ECO:0000313" key="2">
    <source>
        <dbReference type="EMBL" id="MBK7423087.1"/>
    </source>
</evidence>
<gene>
    <name evidence="2" type="ORF">IPJ48_08315</name>
</gene>
<dbReference type="Proteomes" id="UP000886602">
    <property type="component" value="Unassembled WGS sequence"/>
</dbReference>
<dbReference type="AlphaFoldDB" id="A0A9D7FCB4"/>
<proteinExistence type="predicted"/>
<dbReference type="Pfam" id="PF04341">
    <property type="entry name" value="DUF485"/>
    <property type="match status" value="1"/>
</dbReference>
<keyword evidence="1" id="KW-0812">Transmembrane</keyword>
<keyword evidence="1" id="KW-0472">Membrane</keyword>
<feature type="transmembrane region" description="Helical" evidence="1">
    <location>
        <begin position="59"/>
        <end position="83"/>
    </location>
</feature>